<evidence type="ECO:0000313" key="2">
    <source>
        <dbReference type="EMBL" id="EQD67038.1"/>
    </source>
</evidence>
<dbReference type="Gene3D" id="1.50.10.10">
    <property type="match status" value="1"/>
</dbReference>
<dbReference type="InterPro" id="IPR012341">
    <property type="entry name" value="6hp_glycosidase-like_sf"/>
</dbReference>
<organism evidence="2">
    <name type="scientific">mine drainage metagenome</name>
    <dbReference type="NCBI Taxonomy" id="410659"/>
    <lineage>
        <taxon>unclassified sequences</taxon>
        <taxon>metagenomes</taxon>
        <taxon>ecological metagenomes</taxon>
    </lineage>
</organism>
<dbReference type="InterPro" id="IPR011613">
    <property type="entry name" value="GH15-like"/>
</dbReference>
<gene>
    <name evidence="2" type="ORF">B2A_00891</name>
</gene>
<dbReference type="SUPFAM" id="SSF48208">
    <property type="entry name" value="Six-hairpin glycosidases"/>
    <property type="match status" value="1"/>
</dbReference>
<dbReference type="GO" id="GO:0005975">
    <property type="term" value="P:carbohydrate metabolic process"/>
    <property type="evidence" value="ECO:0007669"/>
    <property type="project" value="InterPro"/>
</dbReference>
<proteinExistence type="predicted"/>
<dbReference type="GO" id="GO:0004553">
    <property type="term" value="F:hydrolase activity, hydrolyzing O-glycosyl compounds"/>
    <property type="evidence" value="ECO:0007669"/>
    <property type="project" value="TreeGrafter"/>
</dbReference>
<reference evidence="2" key="1">
    <citation type="submission" date="2013-08" db="EMBL/GenBank/DDBJ databases">
        <authorList>
            <person name="Mendez C."/>
            <person name="Richter M."/>
            <person name="Ferrer M."/>
            <person name="Sanchez J."/>
        </authorList>
    </citation>
    <scope>NUCLEOTIDE SEQUENCE</scope>
</reference>
<dbReference type="EMBL" id="AUZZ01000683">
    <property type="protein sequence ID" value="EQD67038.1"/>
    <property type="molecule type" value="Genomic_DNA"/>
</dbReference>
<dbReference type="AlphaFoldDB" id="T1BET9"/>
<name>T1BET9_9ZZZZ</name>
<accession>T1BET9</accession>
<evidence type="ECO:0000259" key="1">
    <source>
        <dbReference type="Pfam" id="PF00723"/>
    </source>
</evidence>
<protein>
    <submittedName>
        <fullName evidence="2">Glucan 1,4-alpha-glucosidase</fullName>
    </submittedName>
</protein>
<dbReference type="InterPro" id="IPR008928">
    <property type="entry name" value="6-hairpin_glycosidase_sf"/>
</dbReference>
<dbReference type="PANTHER" id="PTHR31616">
    <property type="entry name" value="TREHALASE"/>
    <property type="match status" value="1"/>
</dbReference>
<reference evidence="2" key="2">
    <citation type="journal article" date="2014" name="ISME J.">
        <title>Microbial stratification in low pH oxic and suboxic macroscopic growths along an acid mine drainage.</title>
        <authorList>
            <person name="Mendez-Garcia C."/>
            <person name="Mesa V."/>
            <person name="Sprenger R.R."/>
            <person name="Richter M."/>
            <person name="Diez M.S."/>
            <person name="Solano J."/>
            <person name="Bargiela R."/>
            <person name="Golyshina O.V."/>
            <person name="Manteca A."/>
            <person name="Ramos J.L."/>
            <person name="Gallego J.R."/>
            <person name="Llorente I."/>
            <person name="Martins Dos Santos V.A."/>
            <person name="Jensen O.N."/>
            <person name="Pelaez A.I."/>
            <person name="Sanchez J."/>
            <person name="Ferrer M."/>
        </authorList>
    </citation>
    <scope>NUCLEOTIDE SEQUENCE</scope>
</reference>
<dbReference type="Pfam" id="PF00723">
    <property type="entry name" value="Glyco_hydro_15"/>
    <property type="match status" value="1"/>
</dbReference>
<feature type="domain" description="GH15-like" evidence="1">
    <location>
        <begin position="68"/>
        <end position="166"/>
    </location>
</feature>
<comment type="caution">
    <text evidence="2">The sequence shown here is derived from an EMBL/GenBank/DDBJ whole genome shotgun (WGS) entry which is preliminary data.</text>
</comment>
<sequence>MVASLSTPWGESSATSGGYHLVWPRDLVESAMAFLILGQPEEAHRVLSYLIATQQPDGHWFQNQWLGGRPFWQGVQLDEAAFPILLVGFLRSAGVLGSMDVTQMVRRAITFILKNGPSTDQDRWEEDAGINPFTLAIVIAALVEGADHLDPKEADFVLAVADEWNTSIEDWCYVQGTELAKQ</sequence>
<feature type="non-terminal residue" evidence="2">
    <location>
        <position position="182"/>
    </location>
</feature>
<dbReference type="PANTHER" id="PTHR31616:SF0">
    <property type="entry name" value="GLUCAN 1,4-ALPHA-GLUCOSIDASE"/>
    <property type="match status" value="1"/>
</dbReference>